<evidence type="ECO:0000313" key="2">
    <source>
        <dbReference type="EMBL" id="KXA91146.1"/>
    </source>
</evidence>
<dbReference type="Proteomes" id="UP000070163">
    <property type="component" value="Unassembled WGS sequence"/>
</dbReference>
<keyword evidence="1" id="KW-0175">Coiled coil</keyword>
<keyword evidence="3" id="KW-1185">Reference proteome</keyword>
<comment type="caution">
    <text evidence="2">The sequence shown here is derived from an EMBL/GenBank/DDBJ whole genome shotgun (WGS) entry which is preliminary data.</text>
</comment>
<sequence length="77" mass="9396">MCFDDDEVKNRLEKLDSRISKVEEQKARIEELEEEVEKFREWKKDMKSQDFWGNVLAEKAREMKRSEKLERGEQSKD</sequence>
<dbReference type="EMBL" id="LHXJ01000019">
    <property type="protein sequence ID" value="KXA91146.1"/>
    <property type="molecule type" value="Genomic_DNA"/>
</dbReference>
<evidence type="ECO:0000313" key="3">
    <source>
        <dbReference type="Proteomes" id="UP000070163"/>
    </source>
</evidence>
<gene>
    <name evidence="2" type="ORF">AKJ57_02285</name>
</gene>
<dbReference type="AlphaFoldDB" id="A0A133UAD0"/>
<feature type="coiled-coil region" evidence="1">
    <location>
        <begin position="5"/>
        <end position="49"/>
    </location>
</feature>
<name>A0A133UAD0_9EURY</name>
<organism evidence="2 3">
    <name type="scientific">candidate division MSBL1 archaeon SCGC-AAA259A05</name>
    <dbReference type="NCBI Taxonomy" id="1698259"/>
    <lineage>
        <taxon>Archaea</taxon>
        <taxon>Methanobacteriati</taxon>
        <taxon>Methanobacteriota</taxon>
        <taxon>candidate division MSBL1</taxon>
    </lineage>
</organism>
<accession>A0A133UAD0</accession>
<reference evidence="2 3" key="1">
    <citation type="journal article" date="2016" name="Sci. Rep.">
        <title>Metabolic traits of an uncultured archaeal lineage -MSBL1- from brine pools of the Red Sea.</title>
        <authorList>
            <person name="Mwirichia R."/>
            <person name="Alam I."/>
            <person name="Rashid M."/>
            <person name="Vinu M."/>
            <person name="Ba-Alawi W."/>
            <person name="Anthony Kamau A."/>
            <person name="Kamanda Ngugi D."/>
            <person name="Goker M."/>
            <person name="Klenk H.P."/>
            <person name="Bajic V."/>
            <person name="Stingl U."/>
        </authorList>
    </citation>
    <scope>NUCLEOTIDE SEQUENCE [LARGE SCALE GENOMIC DNA]</scope>
    <source>
        <strain evidence="2">SCGC-AAA259A05</strain>
    </source>
</reference>
<evidence type="ECO:0000256" key="1">
    <source>
        <dbReference type="SAM" id="Coils"/>
    </source>
</evidence>
<protein>
    <submittedName>
        <fullName evidence="2">Uncharacterized protein</fullName>
    </submittedName>
</protein>
<proteinExistence type="predicted"/>